<evidence type="ECO:0000313" key="5">
    <source>
        <dbReference type="EMBL" id="VVA22532.1"/>
    </source>
</evidence>
<proteinExistence type="inferred from homology"/>
<dbReference type="InterPro" id="IPR000782">
    <property type="entry name" value="FAS1_domain"/>
</dbReference>
<evidence type="ECO:0000313" key="7">
    <source>
        <dbReference type="Proteomes" id="UP001054821"/>
    </source>
</evidence>
<dbReference type="SUPFAM" id="SSF82153">
    <property type="entry name" value="FAS1 domain"/>
    <property type="match status" value="1"/>
</dbReference>
<dbReference type="AlphaFoldDB" id="A0A5E4F486"/>
<keyword evidence="2" id="KW-0732">Signal</keyword>
<dbReference type="PANTHER" id="PTHR33985">
    <property type="entry name" value="OS02G0491300 PROTEIN-RELATED"/>
    <property type="match status" value="1"/>
</dbReference>
<dbReference type="OMA" id="CAHNITT"/>
<gene>
    <name evidence="5" type="ORF">ALMOND_2B008594</name>
    <name evidence="4" type="ORF">L3X38_034583</name>
</gene>
<dbReference type="Gramene" id="VVA22532">
    <property type="protein sequence ID" value="VVA22532"/>
    <property type="gene ID" value="Prudul26B008594"/>
</dbReference>
<comment type="similarity">
    <text evidence="1">Belongs to the fasciclin-like AGP family.</text>
</comment>
<dbReference type="Proteomes" id="UP000327085">
    <property type="component" value="Chromosome 6"/>
</dbReference>
<evidence type="ECO:0000256" key="1">
    <source>
        <dbReference type="ARBA" id="ARBA00007843"/>
    </source>
</evidence>
<reference evidence="5" key="1">
    <citation type="submission" date="2019-07" db="EMBL/GenBank/DDBJ databases">
        <authorList>
            <person name="Alioto T."/>
            <person name="Alioto T."/>
            <person name="Gomez Garrido J."/>
        </authorList>
    </citation>
    <scope>NUCLEOTIDE SEQUENCE</scope>
</reference>
<dbReference type="Pfam" id="PF02469">
    <property type="entry name" value="Fasciclin"/>
    <property type="match status" value="1"/>
</dbReference>
<accession>A0A5E4F486</accession>
<evidence type="ECO:0000259" key="3">
    <source>
        <dbReference type="SMART" id="SM00554"/>
    </source>
</evidence>
<dbReference type="Proteomes" id="UP001054821">
    <property type="component" value="Chromosome 6"/>
</dbReference>
<feature type="chain" id="PRO_5044620562" evidence="2">
    <location>
        <begin position="32"/>
        <end position="212"/>
    </location>
</feature>
<evidence type="ECO:0000313" key="6">
    <source>
        <dbReference type="Proteomes" id="UP000327085"/>
    </source>
</evidence>
<evidence type="ECO:0000313" key="4">
    <source>
        <dbReference type="EMBL" id="KAI5325509.1"/>
    </source>
</evidence>
<organism evidence="5 6">
    <name type="scientific">Prunus dulcis</name>
    <name type="common">Almond</name>
    <name type="synonym">Amygdalus dulcis</name>
    <dbReference type="NCBI Taxonomy" id="3755"/>
    <lineage>
        <taxon>Eukaryota</taxon>
        <taxon>Viridiplantae</taxon>
        <taxon>Streptophyta</taxon>
        <taxon>Embryophyta</taxon>
        <taxon>Tracheophyta</taxon>
        <taxon>Spermatophyta</taxon>
        <taxon>Magnoliopsida</taxon>
        <taxon>eudicotyledons</taxon>
        <taxon>Gunneridae</taxon>
        <taxon>Pentapetalae</taxon>
        <taxon>rosids</taxon>
        <taxon>fabids</taxon>
        <taxon>Rosales</taxon>
        <taxon>Rosaceae</taxon>
        <taxon>Amygdaloideae</taxon>
        <taxon>Amygdaleae</taxon>
        <taxon>Prunus</taxon>
    </lineage>
</organism>
<feature type="domain" description="FAS1" evidence="3">
    <location>
        <begin position="67"/>
        <end position="158"/>
    </location>
</feature>
<dbReference type="Gene3D" id="2.30.180.10">
    <property type="entry name" value="FAS1 domain"/>
    <property type="match status" value="1"/>
</dbReference>
<dbReference type="EMBL" id="CABIKO010000062">
    <property type="protein sequence ID" value="VVA22532.1"/>
    <property type="molecule type" value="Genomic_DNA"/>
</dbReference>
<dbReference type="InterPro" id="IPR036378">
    <property type="entry name" value="FAS1_dom_sf"/>
</dbReference>
<name>A0A5E4F486_PRUDU</name>
<dbReference type="EMBL" id="JAJFAZ020000006">
    <property type="protein sequence ID" value="KAI5325509.1"/>
    <property type="molecule type" value="Genomic_DNA"/>
</dbReference>
<evidence type="ECO:0000256" key="2">
    <source>
        <dbReference type="SAM" id="SignalP"/>
    </source>
</evidence>
<dbReference type="SMART" id="SM00554">
    <property type="entry name" value="FAS1"/>
    <property type="match status" value="1"/>
</dbReference>
<protein>
    <submittedName>
        <fullName evidence="5">PREDICTED: fasciclin arabinogalactan</fullName>
    </submittedName>
</protein>
<dbReference type="InParanoid" id="A0A5E4F486"/>
<keyword evidence="7" id="KW-1185">Reference proteome</keyword>
<reference evidence="4 7" key="3">
    <citation type="journal article" date="2022" name="G3 (Bethesda)">
        <title>Whole-genome sequence and methylome profiling of the almond [Prunus dulcis (Mill.) D.A. Webb] cultivar 'Nonpareil'.</title>
        <authorList>
            <person name="D'Amico-Willman K.M."/>
            <person name="Ouma W.Z."/>
            <person name="Meulia T."/>
            <person name="Sideli G.M."/>
            <person name="Gradziel T.M."/>
            <person name="Fresnedo-Ramirez J."/>
        </authorList>
    </citation>
    <scope>NUCLEOTIDE SEQUENCE [LARGE SCALE GENOMIC DNA]</scope>
    <source>
        <strain evidence="4">Clone GOH B32 T37-40</strain>
    </source>
</reference>
<dbReference type="InterPro" id="IPR052806">
    <property type="entry name" value="Fasciclin-like_AGP"/>
</dbReference>
<feature type="signal peptide" evidence="2">
    <location>
        <begin position="1"/>
        <end position="31"/>
    </location>
</feature>
<reference evidence="6" key="2">
    <citation type="journal article" date="2020" name="Plant J.">
        <title>Transposons played a major role in the diversification between the closely related almond and peach genomes: results from the almond genome sequence.</title>
        <authorList>
            <person name="Alioto T."/>
            <person name="Alexiou K.G."/>
            <person name="Bardil A."/>
            <person name="Barteri F."/>
            <person name="Castanera R."/>
            <person name="Cruz F."/>
            <person name="Dhingra A."/>
            <person name="Duval H."/>
            <person name="Fernandez I Marti A."/>
            <person name="Frias L."/>
            <person name="Galan B."/>
            <person name="Garcia J.L."/>
            <person name="Howad W."/>
            <person name="Gomez-Garrido J."/>
            <person name="Gut M."/>
            <person name="Julca I."/>
            <person name="Morata J."/>
            <person name="Puigdomenech P."/>
            <person name="Ribeca P."/>
            <person name="Rubio Cabetas M.J."/>
            <person name="Vlasova A."/>
            <person name="Wirthensohn M."/>
            <person name="Garcia-Mas J."/>
            <person name="Gabaldon T."/>
            <person name="Casacuberta J.M."/>
            <person name="Arus P."/>
        </authorList>
    </citation>
    <scope>NUCLEOTIDE SEQUENCE [LARGE SCALE GENOMIC DNA]</scope>
    <source>
        <strain evidence="6">cv. Texas</strain>
    </source>
</reference>
<dbReference type="PANTHER" id="PTHR33985:SF15">
    <property type="entry name" value="FASCICLIN-LIKE ARABINOGALACTAN PROTEIN 19"/>
    <property type="match status" value="1"/>
</dbReference>
<sequence>MPKLMISQTSTSTMSILLLVAFLALTPTIEALCSDTVFTSLSSSGFTLFAHALHSHNLTATASTTVTCFIPPDDSFLGQPLNANTLRAHIYTLEALPYQSLLRLPLNTTLPALHHNTRLVFGTDGKRVSFNDVLVTAPNLHIDDSCVVHGVEGPLVPIPSLMDDVLRPRTETLPSPALPKHRGHRRFAEIVRFVRRAPNPVLVDGDQDTYLP</sequence>